<reference evidence="1 2" key="1">
    <citation type="submission" date="2017-11" db="EMBL/GenBank/DDBJ databases">
        <title>Complete genome of a free-living desiccation-tolerant cyanobacterium and its photosynthetic adaptation to extreme terrestrial habitat.</title>
        <authorList>
            <person name="Shang J."/>
        </authorList>
    </citation>
    <scope>NUCLEOTIDE SEQUENCE [LARGE SCALE GENOMIC DNA]</scope>
    <source>
        <strain evidence="1 2">CCNUN1</strain>
    </source>
</reference>
<sequence length="39" mass="4591">MFPYESQVFSTFPIIYQHLAIDIKTKLTKINKIGNNYTI</sequence>
<organism evidence="1 2">
    <name type="scientific">Nostoc flagelliforme CCNUN1</name>
    <dbReference type="NCBI Taxonomy" id="2038116"/>
    <lineage>
        <taxon>Bacteria</taxon>
        <taxon>Bacillati</taxon>
        <taxon>Cyanobacteriota</taxon>
        <taxon>Cyanophyceae</taxon>
        <taxon>Nostocales</taxon>
        <taxon>Nostocaceae</taxon>
        <taxon>Nostoc</taxon>
    </lineage>
</organism>
<protein>
    <submittedName>
        <fullName evidence="1">Uncharacterized protein</fullName>
    </submittedName>
</protein>
<dbReference type="KEGG" id="nfl:COO91_07484"/>
<gene>
    <name evidence="1" type="ORF">COO91_07484</name>
</gene>
<dbReference type="Proteomes" id="UP000232003">
    <property type="component" value="Chromosome"/>
</dbReference>
<dbReference type="EMBL" id="CP024785">
    <property type="protein sequence ID" value="AUB41436.1"/>
    <property type="molecule type" value="Genomic_DNA"/>
</dbReference>
<proteinExistence type="predicted"/>
<accession>A0A2K8T160</accession>
<dbReference type="AlphaFoldDB" id="A0A2K8T160"/>
<keyword evidence="2" id="KW-1185">Reference proteome</keyword>
<evidence type="ECO:0000313" key="1">
    <source>
        <dbReference type="EMBL" id="AUB41436.1"/>
    </source>
</evidence>
<evidence type="ECO:0000313" key="2">
    <source>
        <dbReference type="Proteomes" id="UP000232003"/>
    </source>
</evidence>
<name>A0A2K8T160_9NOSO</name>